<evidence type="ECO:0000256" key="5">
    <source>
        <dbReference type="ARBA" id="ARBA00022840"/>
    </source>
</evidence>
<organism evidence="10 11">
    <name type="scientific">Candidatus Roizmanbacteria bacterium RIFCSPLOWO2_01_FULL_38_12</name>
    <dbReference type="NCBI Taxonomy" id="1802061"/>
    <lineage>
        <taxon>Bacteria</taxon>
        <taxon>Candidatus Roizmaniibacteriota</taxon>
    </lineage>
</organism>
<dbReference type="PANTHER" id="PTHR10977:SF3">
    <property type="entry name" value="DIPHOSPHOMEVALONATE DECARBOXYLASE"/>
    <property type="match status" value="1"/>
</dbReference>
<dbReference type="InterPro" id="IPR020568">
    <property type="entry name" value="Ribosomal_Su5_D2-typ_SF"/>
</dbReference>
<evidence type="ECO:0000256" key="3">
    <source>
        <dbReference type="ARBA" id="ARBA00022516"/>
    </source>
</evidence>
<dbReference type="NCBIfam" id="TIGR01240">
    <property type="entry name" value="mevDPdecarb"/>
    <property type="match status" value="1"/>
</dbReference>
<gene>
    <name evidence="10" type="ORF">A3A93_03080</name>
</gene>
<keyword evidence="3" id="KW-0444">Lipid biosynthesis</keyword>
<protein>
    <recommendedName>
        <fullName evidence="2">diphosphomevalonate decarboxylase</fullName>
        <ecNumber evidence="2">4.1.1.33</ecNumber>
    </recommendedName>
</protein>
<evidence type="ECO:0000313" key="11">
    <source>
        <dbReference type="Proteomes" id="UP000177141"/>
    </source>
</evidence>
<dbReference type="PIRSF" id="PIRSF015950">
    <property type="entry name" value="Mev_P_decrbx"/>
    <property type="match status" value="1"/>
</dbReference>
<reference evidence="10 11" key="1">
    <citation type="journal article" date="2016" name="Nat. Commun.">
        <title>Thousands of microbial genomes shed light on interconnected biogeochemical processes in an aquifer system.</title>
        <authorList>
            <person name="Anantharaman K."/>
            <person name="Brown C.T."/>
            <person name="Hug L.A."/>
            <person name="Sharon I."/>
            <person name="Castelle C.J."/>
            <person name="Probst A.J."/>
            <person name="Thomas B.C."/>
            <person name="Singh A."/>
            <person name="Wilkins M.J."/>
            <person name="Karaoz U."/>
            <person name="Brodie E.L."/>
            <person name="Williams K.H."/>
            <person name="Hubbard S.S."/>
            <person name="Banfield J.F."/>
        </authorList>
    </citation>
    <scope>NUCLEOTIDE SEQUENCE [LARGE SCALE GENOMIC DNA]</scope>
</reference>
<keyword evidence="6" id="KW-0443">Lipid metabolism</keyword>
<dbReference type="InterPro" id="IPR053859">
    <property type="entry name" value="MVD-like_N"/>
</dbReference>
<dbReference type="EMBL" id="MGAL01000043">
    <property type="protein sequence ID" value="OGK46335.1"/>
    <property type="molecule type" value="Genomic_DNA"/>
</dbReference>
<accession>A0A1F7ISN2</accession>
<dbReference type="GO" id="GO:0004163">
    <property type="term" value="F:diphosphomevalonate decarboxylase activity"/>
    <property type="evidence" value="ECO:0007669"/>
    <property type="project" value="UniProtKB-EC"/>
</dbReference>
<dbReference type="EC" id="4.1.1.33" evidence="2"/>
<dbReference type="InterPro" id="IPR036554">
    <property type="entry name" value="GHMP_kinase_C_sf"/>
</dbReference>
<name>A0A1F7ISN2_9BACT</name>
<keyword evidence="4" id="KW-0547">Nucleotide-binding</keyword>
<comment type="caution">
    <text evidence="10">The sequence shown here is derived from an EMBL/GenBank/DDBJ whole genome shotgun (WGS) entry which is preliminary data.</text>
</comment>
<evidence type="ECO:0000256" key="7">
    <source>
        <dbReference type="ARBA" id="ARBA00023239"/>
    </source>
</evidence>
<proteinExistence type="inferred from homology"/>
<evidence type="ECO:0000256" key="1">
    <source>
        <dbReference type="ARBA" id="ARBA00008831"/>
    </source>
</evidence>
<dbReference type="Pfam" id="PF18376">
    <property type="entry name" value="MDD_C"/>
    <property type="match status" value="1"/>
</dbReference>
<dbReference type="Proteomes" id="UP000177141">
    <property type="component" value="Unassembled WGS sequence"/>
</dbReference>
<dbReference type="InterPro" id="IPR014721">
    <property type="entry name" value="Ribsml_uS5_D2-typ_fold_subgr"/>
</dbReference>
<dbReference type="Pfam" id="PF22700">
    <property type="entry name" value="MVD-like_N"/>
    <property type="match status" value="1"/>
</dbReference>
<dbReference type="STRING" id="1802061.A3A93_03080"/>
<dbReference type="InterPro" id="IPR041431">
    <property type="entry name" value="Mvd1_C"/>
</dbReference>
<dbReference type="InterPro" id="IPR029765">
    <property type="entry name" value="Mev_diP_decarb"/>
</dbReference>
<dbReference type="AlphaFoldDB" id="A0A1F7ISN2"/>
<evidence type="ECO:0000259" key="8">
    <source>
        <dbReference type="Pfam" id="PF18376"/>
    </source>
</evidence>
<dbReference type="PANTHER" id="PTHR10977">
    <property type="entry name" value="DIPHOSPHOMEVALONATE DECARBOXYLASE"/>
    <property type="match status" value="1"/>
</dbReference>
<evidence type="ECO:0000313" key="10">
    <source>
        <dbReference type="EMBL" id="OGK46335.1"/>
    </source>
</evidence>
<dbReference type="GO" id="GO:0005829">
    <property type="term" value="C:cytosol"/>
    <property type="evidence" value="ECO:0007669"/>
    <property type="project" value="InterPro"/>
</dbReference>
<dbReference type="Gene3D" id="3.30.70.890">
    <property type="entry name" value="GHMP kinase, C-terminal domain"/>
    <property type="match status" value="1"/>
</dbReference>
<evidence type="ECO:0000256" key="2">
    <source>
        <dbReference type="ARBA" id="ARBA00012296"/>
    </source>
</evidence>
<evidence type="ECO:0000256" key="6">
    <source>
        <dbReference type="ARBA" id="ARBA00023098"/>
    </source>
</evidence>
<feature type="domain" description="Diphosphomevalonate decarboxylase-like N-terminal" evidence="9">
    <location>
        <begin position="9"/>
        <end position="173"/>
    </location>
</feature>
<sequence>MKKITVKSPANIAFIKYWGQTKLNLYIPRNNNISMTLSNCQTITTIVRDPKLKEDIIEIQKGDKYSPLLKDTHKGKNAYDQINRIRKMSKSKDKVHIRSKNSFPSDAGIASSASGFSALTGALLLAFDQKKIFDDKKEFSKEVRLCGSASAARSIYGGFVELKTGNSHDESYAIQIGDEKHWDLVDIVAIVSQEKKKTSTSQGHAAVDSSPYYKMRLIEMQPRIKTTREAIRKKNIRKLGAATEEDTISLHIVMMTSKPPAYYWEPGTIAVMKSVIDCREQEGLQSYFSIDAGANVHVICEKKDAKEIEKKLKKIPLVKSTIYNEPCEGTHEITKHLF</sequence>
<dbReference type="SUPFAM" id="SSF54211">
    <property type="entry name" value="Ribosomal protein S5 domain 2-like"/>
    <property type="match status" value="1"/>
</dbReference>
<comment type="similarity">
    <text evidence="1">Belongs to the diphosphomevalonate decarboxylase family.</text>
</comment>
<evidence type="ECO:0000256" key="4">
    <source>
        <dbReference type="ARBA" id="ARBA00022741"/>
    </source>
</evidence>
<dbReference type="Gene3D" id="3.30.230.10">
    <property type="match status" value="1"/>
</dbReference>
<dbReference type="InterPro" id="IPR005935">
    <property type="entry name" value="Mev_decarb"/>
</dbReference>
<dbReference type="SUPFAM" id="SSF55060">
    <property type="entry name" value="GHMP Kinase, C-terminal domain"/>
    <property type="match status" value="1"/>
</dbReference>
<feature type="domain" description="Mvd1 C-terminal" evidence="8">
    <location>
        <begin position="187"/>
        <end position="315"/>
    </location>
</feature>
<dbReference type="GO" id="GO:0005524">
    <property type="term" value="F:ATP binding"/>
    <property type="evidence" value="ECO:0007669"/>
    <property type="project" value="UniProtKB-KW"/>
</dbReference>
<dbReference type="GO" id="GO:0019287">
    <property type="term" value="P:isopentenyl diphosphate biosynthetic process, mevalonate pathway"/>
    <property type="evidence" value="ECO:0007669"/>
    <property type="project" value="InterPro"/>
</dbReference>
<keyword evidence="7" id="KW-0456">Lyase</keyword>
<keyword evidence="5" id="KW-0067">ATP-binding</keyword>
<evidence type="ECO:0000259" key="9">
    <source>
        <dbReference type="Pfam" id="PF22700"/>
    </source>
</evidence>